<dbReference type="GO" id="GO:1901137">
    <property type="term" value="P:carbohydrate derivative biosynthetic process"/>
    <property type="evidence" value="ECO:0007669"/>
    <property type="project" value="UniProtKB-ARBA"/>
</dbReference>
<dbReference type="AlphaFoldDB" id="A0A5B8J5N4"/>
<dbReference type="RefSeq" id="WP_146478653.1">
    <property type="nucleotide sequence ID" value="NZ_CP042266.1"/>
</dbReference>
<name>A0A5B8J5N4_9ACTN</name>
<feature type="domain" description="Glycosyltransferase subfamily 4-like N-terminal" evidence="4">
    <location>
        <begin position="17"/>
        <end position="166"/>
    </location>
</feature>
<evidence type="ECO:0000313" key="5">
    <source>
        <dbReference type="EMBL" id="QDY75341.1"/>
    </source>
</evidence>
<evidence type="ECO:0000259" key="3">
    <source>
        <dbReference type="Pfam" id="PF00534"/>
    </source>
</evidence>
<protein>
    <submittedName>
        <fullName evidence="5">Glycosyltransferase family 4 protein</fullName>
    </submittedName>
</protein>
<dbReference type="InterPro" id="IPR050194">
    <property type="entry name" value="Glycosyltransferase_grp1"/>
</dbReference>
<dbReference type="Gene3D" id="3.40.50.2000">
    <property type="entry name" value="Glycogen Phosphorylase B"/>
    <property type="match status" value="2"/>
</dbReference>
<dbReference type="Proteomes" id="UP000320580">
    <property type="component" value="Chromosome"/>
</dbReference>
<keyword evidence="6" id="KW-1185">Reference proteome</keyword>
<evidence type="ECO:0000256" key="1">
    <source>
        <dbReference type="ARBA" id="ARBA00022676"/>
    </source>
</evidence>
<dbReference type="GO" id="GO:0016758">
    <property type="term" value="F:hexosyltransferase activity"/>
    <property type="evidence" value="ECO:0007669"/>
    <property type="project" value="TreeGrafter"/>
</dbReference>
<keyword evidence="2 5" id="KW-0808">Transferase</keyword>
<sequence length="367" mass="38661">MNIAFVLLTHNPDEPAGIERSVAALARGLHGLGHEAFILAADPPTPNDGDDVLRLRSLSLPRPAVEGDLTVLLADPRPVEDEVRRTLAERRVDVVCWVDAVWGLGYLAPAPAGTTSVLMVHVPRTDEPLLRSLEHAQEVVTVSPFMVRDMAEQGVDTTGWRVVPNALLHDVTAPSPAEREEQRGHGPVRIVARAEPHKGIAELLRAVPTDLGRAVEIVLAEAGFEYWPGMQREVIAGCQALAAGLPGVQLLAGMPWQEIPAFLAGAAVTIVSSTSPETFGNVAAEALSVGTPVVGYGLGNLPDLVGTAGRMTDLEDGPGRLWADAAGLLADRAGYHAASTEGPRRVTGHSSAAVASAFLDVITRARG</sequence>
<dbReference type="KEGG" id="sqz:FQU76_01185"/>
<dbReference type="PANTHER" id="PTHR45947">
    <property type="entry name" value="SULFOQUINOVOSYL TRANSFERASE SQD2"/>
    <property type="match status" value="1"/>
</dbReference>
<feature type="domain" description="Glycosyl transferase family 1" evidence="3">
    <location>
        <begin position="190"/>
        <end position="306"/>
    </location>
</feature>
<dbReference type="InterPro" id="IPR001296">
    <property type="entry name" value="Glyco_trans_1"/>
</dbReference>
<keyword evidence="1" id="KW-0328">Glycosyltransferase</keyword>
<reference evidence="5 6" key="1">
    <citation type="submission" date="2019-07" db="EMBL/GenBank/DDBJ databases">
        <authorList>
            <person name="Zhu P."/>
        </authorList>
    </citation>
    <scope>NUCLEOTIDE SEQUENCE [LARGE SCALE GENOMIC DNA]</scope>
    <source>
        <strain evidence="5 6">SSL-25</strain>
    </source>
</reference>
<dbReference type="OrthoDB" id="3514322at2"/>
<dbReference type="CDD" id="cd03801">
    <property type="entry name" value="GT4_PimA-like"/>
    <property type="match status" value="1"/>
</dbReference>
<gene>
    <name evidence="5" type="ORF">FQU76_01185</name>
</gene>
<dbReference type="Pfam" id="PF13439">
    <property type="entry name" value="Glyco_transf_4"/>
    <property type="match status" value="1"/>
</dbReference>
<evidence type="ECO:0000256" key="2">
    <source>
        <dbReference type="ARBA" id="ARBA00022679"/>
    </source>
</evidence>
<evidence type="ECO:0000259" key="4">
    <source>
        <dbReference type="Pfam" id="PF13439"/>
    </source>
</evidence>
<dbReference type="Pfam" id="PF00534">
    <property type="entry name" value="Glycos_transf_1"/>
    <property type="match status" value="1"/>
</dbReference>
<dbReference type="PANTHER" id="PTHR45947:SF3">
    <property type="entry name" value="SULFOQUINOVOSYL TRANSFERASE SQD2"/>
    <property type="match status" value="1"/>
</dbReference>
<dbReference type="SUPFAM" id="SSF53756">
    <property type="entry name" value="UDP-Glycosyltransferase/glycogen phosphorylase"/>
    <property type="match status" value="1"/>
</dbReference>
<dbReference type="InterPro" id="IPR028098">
    <property type="entry name" value="Glyco_trans_4-like_N"/>
</dbReference>
<accession>A0A5B8J5N4</accession>
<evidence type="ECO:0000313" key="6">
    <source>
        <dbReference type="Proteomes" id="UP000320580"/>
    </source>
</evidence>
<organism evidence="5 6">
    <name type="scientific">Streptomyces qinzhouensis</name>
    <dbReference type="NCBI Taxonomy" id="2599401"/>
    <lineage>
        <taxon>Bacteria</taxon>
        <taxon>Bacillati</taxon>
        <taxon>Actinomycetota</taxon>
        <taxon>Actinomycetes</taxon>
        <taxon>Kitasatosporales</taxon>
        <taxon>Streptomycetaceae</taxon>
        <taxon>Streptomyces</taxon>
    </lineage>
</organism>
<dbReference type="EMBL" id="CP042266">
    <property type="protein sequence ID" value="QDY75341.1"/>
    <property type="molecule type" value="Genomic_DNA"/>
</dbReference>
<proteinExistence type="predicted"/>